<keyword evidence="1" id="KW-0812">Transmembrane</keyword>
<reference evidence="2 3" key="1">
    <citation type="submission" date="2024-02" db="EMBL/GenBank/DDBJ databases">
        <title>A novel Gemmatimonadota bacterium.</title>
        <authorList>
            <person name="Du Z.-J."/>
            <person name="Ye Y.-Q."/>
        </authorList>
    </citation>
    <scope>NUCLEOTIDE SEQUENCE [LARGE SCALE GENOMIC DNA]</scope>
    <source>
        <strain evidence="2 3">DH-20</strain>
    </source>
</reference>
<sequence length="245" mass="26479">MSERRYDDDEVREIFERASELAADTRAGDSELGGQTGMSLAELQSIGAEAGIDPDLVARAATSLDQTRLDADAPVRLLGVPVSASHVVDLPGRLDDEDWDQLVVRLRDHFQARGTVLHEGTLRSWSNGNLQVLMEPTRTGYRLRMRTLSESIRGRLLGGTMMLFFLVVLLSTVGLIGDLTIAKLAALVGIMGGTGVTFAGTALLDSRRWTALREQQFREIGAHAQELAAARLAAGDDPGRLPSGD</sequence>
<evidence type="ECO:0000313" key="3">
    <source>
        <dbReference type="Proteomes" id="UP001484239"/>
    </source>
</evidence>
<evidence type="ECO:0000256" key="1">
    <source>
        <dbReference type="SAM" id="Phobius"/>
    </source>
</evidence>
<feature type="transmembrane region" description="Helical" evidence="1">
    <location>
        <begin position="182"/>
        <end position="204"/>
    </location>
</feature>
<protein>
    <submittedName>
        <fullName evidence="2">Uncharacterized protein</fullName>
    </submittedName>
</protein>
<accession>A0ABU9E8Q5</accession>
<name>A0ABU9E8Q5_9BACT</name>
<keyword evidence="3" id="KW-1185">Reference proteome</keyword>
<gene>
    <name evidence="2" type="ORF">WI372_04970</name>
</gene>
<comment type="caution">
    <text evidence="2">The sequence shown here is derived from an EMBL/GenBank/DDBJ whole genome shotgun (WGS) entry which is preliminary data.</text>
</comment>
<evidence type="ECO:0000313" key="2">
    <source>
        <dbReference type="EMBL" id="MEK9500320.1"/>
    </source>
</evidence>
<feature type="transmembrane region" description="Helical" evidence="1">
    <location>
        <begin position="154"/>
        <end position="176"/>
    </location>
</feature>
<dbReference type="RefSeq" id="WP_405275133.1">
    <property type="nucleotide sequence ID" value="NZ_CP144380.1"/>
</dbReference>
<dbReference type="EMBL" id="JBBHLI010000002">
    <property type="protein sequence ID" value="MEK9500320.1"/>
    <property type="molecule type" value="Genomic_DNA"/>
</dbReference>
<keyword evidence="1" id="KW-0472">Membrane</keyword>
<proteinExistence type="predicted"/>
<dbReference type="Proteomes" id="UP001484239">
    <property type="component" value="Unassembled WGS sequence"/>
</dbReference>
<organism evidence="2 3">
    <name type="scientific">Gaopeijia maritima</name>
    <dbReference type="NCBI Taxonomy" id="3119007"/>
    <lineage>
        <taxon>Bacteria</taxon>
        <taxon>Pseudomonadati</taxon>
        <taxon>Gemmatimonadota</taxon>
        <taxon>Longimicrobiia</taxon>
        <taxon>Gaopeijiales</taxon>
        <taxon>Gaopeijiaceae</taxon>
        <taxon>Gaopeijia</taxon>
    </lineage>
</organism>
<keyword evidence="1" id="KW-1133">Transmembrane helix</keyword>